<dbReference type="Proteomes" id="UP000553706">
    <property type="component" value="Unassembled WGS sequence"/>
</dbReference>
<dbReference type="AlphaFoldDB" id="A0A840VB70"/>
<protein>
    <submittedName>
        <fullName evidence="2">Uncharacterized protein</fullName>
    </submittedName>
</protein>
<evidence type="ECO:0000313" key="2">
    <source>
        <dbReference type="EMBL" id="MBB5373023.1"/>
    </source>
</evidence>
<keyword evidence="1" id="KW-0472">Membrane</keyword>
<dbReference type="RefSeq" id="WP_183266192.1">
    <property type="nucleotide sequence ID" value="NZ_JACHFJ010000004.1"/>
</dbReference>
<reference evidence="2 3" key="1">
    <citation type="submission" date="2020-08" db="EMBL/GenBank/DDBJ databases">
        <title>Genomic Encyclopedia of Type Strains, Phase IV (KMG-IV): sequencing the most valuable type-strain genomes for metagenomic binning, comparative biology and taxonomic classification.</title>
        <authorList>
            <person name="Goeker M."/>
        </authorList>
    </citation>
    <scope>NUCLEOTIDE SEQUENCE [LARGE SCALE GENOMIC DNA]</scope>
    <source>
        <strain evidence="2 3">DSM 27026</strain>
    </source>
</reference>
<evidence type="ECO:0000256" key="1">
    <source>
        <dbReference type="SAM" id="Phobius"/>
    </source>
</evidence>
<keyword evidence="1" id="KW-1133">Transmembrane helix</keyword>
<feature type="transmembrane region" description="Helical" evidence="1">
    <location>
        <begin position="40"/>
        <end position="60"/>
    </location>
</feature>
<comment type="caution">
    <text evidence="2">The sequence shown here is derived from an EMBL/GenBank/DDBJ whole genome shotgun (WGS) entry which is preliminary data.</text>
</comment>
<keyword evidence="3" id="KW-1185">Reference proteome</keyword>
<organism evidence="2 3">
    <name type="scientific">Acidocella aromatica</name>
    <dbReference type="NCBI Taxonomy" id="1303579"/>
    <lineage>
        <taxon>Bacteria</taxon>
        <taxon>Pseudomonadati</taxon>
        <taxon>Pseudomonadota</taxon>
        <taxon>Alphaproteobacteria</taxon>
        <taxon>Acetobacterales</taxon>
        <taxon>Acidocellaceae</taxon>
        <taxon>Acidocella</taxon>
    </lineage>
</organism>
<name>A0A840VB70_9PROT</name>
<proteinExistence type="predicted"/>
<accession>A0A840VB70</accession>
<evidence type="ECO:0000313" key="3">
    <source>
        <dbReference type="Proteomes" id="UP000553706"/>
    </source>
</evidence>
<gene>
    <name evidence="2" type="ORF">HNP71_001281</name>
</gene>
<keyword evidence="1" id="KW-0812">Transmembrane</keyword>
<dbReference type="EMBL" id="JACHFJ010000004">
    <property type="protein sequence ID" value="MBB5373023.1"/>
    <property type="molecule type" value="Genomic_DNA"/>
</dbReference>
<sequence>MSYYDKSKEQALIALAEQENWLAPPMEIGRVVLRPWQQTVFWGLRLYIAVMLAVMGWGFYHNLGQ</sequence>